<organism evidence="7 8">
    <name type="scientific">Exophiala oligosperma</name>
    <dbReference type="NCBI Taxonomy" id="215243"/>
    <lineage>
        <taxon>Eukaryota</taxon>
        <taxon>Fungi</taxon>
        <taxon>Dikarya</taxon>
        <taxon>Ascomycota</taxon>
        <taxon>Pezizomycotina</taxon>
        <taxon>Eurotiomycetes</taxon>
        <taxon>Chaetothyriomycetidae</taxon>
        <taxon>Chaetothyriales</taxon>
        <taxon>Herpotrichiellaceae</taxon>
        <taxon>Exophiala</taxon>
    </lineage>
</organism>
<dbReference type="STRING" id="215243.A0A0D2B3P7"/>
<dbReference type="InterPro" id="IPR000791">
    <property type="entry name" value="Gpr1/Fun34/SatP-like"/>
</dbReference>
<dbReference type="GeneID" id="27354555"/>
<keyword evidence="5 6" id="KW-0472">Membrane</keyword>
<evidence type="ECO:0000256" key="1">
    <source>
        <dbReference type="ARBA" id="ARBA00004141"/>
    </source>
</evidence>
<evidence type="ECO:0008006" key="9">
    <source>
        <dbReference type="Google" id="ProtNLM"/>
    </source>
</evidence>
<dbReference type="Proteomes" id="UP000053342">
    <property type="component" value="Unassembled WGS sequence"/>
</dbReference>
<dbReference type="GO" id="GO:0015123">
    <property type="term" value="F:acetate transmembrane transporter activity"/>
    <property type="evidence" value="ECO:0007669"/>
    <property type="project" value="TreeGrafter"/>
</dbReference>
<evidence type="ECO:0000256" key="5">
    <source>
        <dbReference type="ARBA" id="ARBA00023136"/>
    </source>
</evidence>
<feature type="transmembrane region" description="Helical" evidence="6">
    <location>
        <begin position="60"/>
        <end position="79"/>
    </location>
</feature>
<dbReference type="HOGENOM" id="CLU_051062_4_0_1"/>
<dbReference type="PANTHER" id="PTHR31123:SF6">
    <property type="entry name" value="MEMBRANE AMMONIUM TRANSPORTER (ATO3), PUTATIVE (AFU_ORTHOLOGUE AFUA_5G01140)-RELATED"/>
    <property type="match status" value="1"/>
</dbReference>
<protein>
    <recommendedName>
        <fullName evidence="9">GPR1/FUN34/YaaH-class plasma membrane protein</fullName>
    </recommendedName>
</protein>
<reference evidence="7 8" key="1">
    <citation type="submission" date="2015-01" db="EMBL/GenBank/DDBJ databases">
        <title>The Genome Sequence of Exophiala oligosperma CBS72588.</title>
        <authorList>
            <consortium name="The Broad Institute Genomics Platform"/>
            <person name="Cuomo C."/>
            <person name="de Hoog S."/>
            <person name="Gorbushina A."/>
            <person name="Stielow B."/>
            <person name="Teixiera M."/>
            <person name="Abouelleil A."/>
            <person name="Chapman S.B."/>
            <person name="Priest M."/>
            <person name="Young S.K."/>
            <person name="Wortman J."/>
            <person name="Nusbaum C."/>
            <person name="Birren B."/>
        </authorList>
    </citation>
    <scope>NUCLEOTIDE SEQUENCE [LARGE SCALE GENOMIC DNA]</scope>
    <source>
        <strain evidence="7 8">CBS 72588</strain>
    </source>
</reference>
<keyword evidence="4 6" id="KW-1133">Transmembrane helix</keyword>
<feature type="transmembrane region" description="Helical" evidence="6">
    <location>
        <begin position="222"/>
        <end position="244"/>
    </location>
</feature>
<evidence type="ECO:0000256" key="6">
    <source>
        <dbReference type="SAM" id="Phobius"/>
    </source>
</evidence>
<sequence>MGDPKGTPLDHLNSREDVLRRVQTADSVFLPREVFEALYLNPERNVPGDLRKKFGNPTPACLIGFVIAATPYACANMGWRGAGGAGGAIIPTMIFFGGVLQVLGAIGEWILGNTFSMCLFFTYGTFWIVAGTQLIPWFGVGVQYSPGGSNLQGMTEPSYYATFGFYYLSLALLTTIFTVCALRTNIVFFCALFTLVFSFACGAGAFWNLALGNVHAGERLTVAAGAFTFALTAMVWYVLAVQLLEAVDFPITLPVGDLSRYIKGKKEREQLVKERMRGGGATAAE</sequence>
<dbReference type="OrthoDB" id="3648309at2759"/>
<keyword evidence="8" id="KW-1185">Reference proteome</keyword>
<proteinExistence type="inferred from homology"/>
<keyword evidence="3 6" id="KW-0812">Transmembrane</keyword>
<comment type="similarity">
    <text evidence="2">Belongs to the acetate uptake transporter (AceTr) (TC 2.A.96) family.</text>
</comment>
<comment type="subcellular location">
    <subcellularLocation>
        <location evidence="1">Membrane</location>
        <topology evidence="1">Multi-pass membrane protein</topology>
    </subcellularLocation>
</comment>
<accession>A0A0D2B3P7</accession>
<evidence type="ECO:0000256" key="3">
    <source>
        <dbReference type="ARBA" id="ARBA00022692"/>
    </source>
</evidence>
<dbReference type="GO" id="GO:0005886">
    <property type="term" value="C:plasma membrane"/>
    <property type="evidence" value="ECO:0007669"/>
    <property type="project" value="TreeGrafter"/>
</dbReference>
<evidence type="ECO:0000256" key="2">
    <source>
        <dbReference type="ARBA" id="ARBA00005587"/>
    </source>
</evidence>
<dbReference type="Pfam" id="PF01184">
    <property type="entry name" value="Gpr1_Fun34_YaaH"/>
    <property type="match status" value="1"/>
</dbReference>
<dbReference type="InterPro" id="IPR051633">
    <property type="entry name" value="AceTr"/>
</dbReference>
<evidence type="ECO:0000313" key="8">
    <source>
        <dbReference type="Proteomes" id="UP000053342"/>
    </source>
</evidence>
<feature type="transmembrane region" description="Helical" evidence="6">
    <location>
        <begin position="85"/>
        <end position="106"/>
    </location>
</feature>
<gene>
    <name evidence="7" type="ORF">PV06_02481</name>
</gene>
<dbReference type="AlphaFoldDB" id="A0A0D2B3P7"/>
<feature type="transmembrane region" description="Helical" evidence="6">
    <location>
        <begin position="118"/>
        <end position="139"/>
    </location>
</feature>
<evidence type="ECO:0000256" key="4">
    <source>
        <dbReference type="ARBA" id="ARBA00022989"/>
    </source>
</evidence>
<dbReference type="RefSeq" id="XP_016267067.1">
    <property type="nucleotide sequence ID" value="XM_016403170.1"/>
</dbReference>
<name>A0A0D2B3P7_9EURO</name>
<feature type="transmembrane region" description="Helical" evidence="6">
    <location>
        <begin position="186"/>
        <end position="210"/>
    </location>
</feature>
<dbReference type="PANTHER" id="PTHR31123">
    <property type="entry name" value="ACCUMULATION OF DYADS PROTEIN 2-RELATED"/>
    <property type="match status" value="1"/>
</dbReference>
<dbReference type="EMBL" id="KN847333">
    <property type="protein sequence ID" value="KIW46851.1"/>
    <property type="molecule type" value="Genomic_DNA"/>
</dbReference>
<feature type="transmembrane region" description="Helical" evidence="6">
    <location>
        <begin position="159"/>
        <end position="179"/>
    </location>
</feature>
<dbReference type="VEuPathDB" id="FungiDB:PV06_02481"/>
<evidence type="ECO:0000313" key="7">
    <source>
        <dbReference type="EMBL" id="KIW46851.1"/>
    </source>
</evidence>